<organism evidence="1 2">
    <name type="scientific">Stenotrophomonas capsici</name>
    <dbReference type="NCBI Taxonomy" id="3110230"/>
    <lineage>
        <taxon>Bacteria</taxon>
        <taxon>Pseudomonadati</taxon>
        <taxon>Pseudomonadota</taxon>
        <taxon>Gammaproteobacteria</taxon>
        <taxon>Lysobacterales</taxon>
        <taxon>Lysobacteraceae</taxon>
        <taxon>Stenotrophomonas</taxon>
    </lineage>
</organism>
<gene>
    <name evidence="1" type="ORF">VA603_17225</name>
</gene>
<dbReference type="RefSeq" id="WP_323439555.1">
    <property type="nucleotide sequence ID" value="NZ_JAYFUH010000249.1"/>
</dbReference>
<comment type="caution">
    <text evidence="1">The sequence shown here is derived from an EMBL/GenBank/DDBJ whole genome shotgun (WGS) entry which is preliminary data.</text>
</comment>
<dbReference type="Proteomes" id="UP001301653">
    <property type="component" value="Unassembled WGS sequence"/>
</dbReference>
<dbReference type="EMBL" id="JAYFUH010000249">
    <property type="protein sequence ID" value="MEA5669278.1"/>
    <property type="molecule type" value="Genomic_DNA"/>
</dbReference>
<evidence type="ECO:0000313" key="1">
    <source>
        <dbReference type="EMBL" id="MEA5669278.1"/>
    </source>
</evidence>
<evidence type="ECO:0000313" key="2">
    <source>
        <dbReference type="Proteomes" id="UP001301653"/>
    </source>
</evidence>
<keyword evidence="2" id="KW-1185">Reference proteome</keyword>
<sequence length="75" mass="8554">MRLRHLPSFRRIRRQAAPGVITGARFSFKSLNSLEFAFPDGANVAAHPVGRVQRLVPAMWHRLMQFVPQVGEKFP</sequence>
<protein>
    <submittedName>
        <fullName evidence="1">Uncharacterized protein</fullName>
    </submittedName>
</protein>
<accession>A0ABU5V922</accession>
<reference evidence="1 2" key="1">
    <citation type="submission" date="2023-12" db="EMBL/GenBank/DDBJ databases">
        <title>Stenotrophomonas guangdongensis sp. nov., isolated from wilted pepper plants (Capsicum annuum).</title>
        <authorList>
            <person name="Qiu M."/>
            <person name="Li Y."/>
            <person name="Liu Q."/>
            <person name="Zhang X."/>
            <person name="Huang Y."/>
            <person name="Guo R."/>
            <person name="Hu M."/>
            <person name="Zhou J."/>
            <person name="Zhou X."/>
        </authorList>
    </citation>
    <scope>NUCLEOTIDE SEQUENCE [LARGE SCALE GENOMIC DNA]</scope>
    <source>
        <strain evidence="1 2">MH1</strain>
    </source>
</reference>
<proteinExistence type="predicted"/>
<name>A0ABU5V922_9GAMM</name>